<feature type="compositionally biased region" description="Basic and acidic residues" evidence="6">
    <location>
        <begin position="104"/>
        <end position="114"/>
    </location>
</feature>
<dbReference type="PANTHER" id="PTHR13408:SF0">
    <property type="entry name" value="DNA-DIRECTED RNA POLYMERASE III SUBUNIT RPC4"/>
    <property type="match status" value="1"/>
</dbReference>
<keyword evidence="4" id="KW-0539">Nucleus</keyword>
<evidence type="ECO:0000256" key="1">
    <source>
        <dbReference type="ARBA" id="ARBA00004123"/>
    </source>
</evidence>
<feature type="compositionally biased region" description="Gly residues" evidence="6">
    <location>
        <begin position="133"/>
        <end position="176"/>
    </location>
</feature>
<dbReference type="EMBL" id="JAIMJC010000007">
    <property type="protein sequence ID" value="KAH0522250.1"/>
    <property type="molecule type" value="Genomic_DNA"/>
</dbReference>
<feature type="compositionally biased region" description="Polar residues" evidence="6">
    <location>
        <begin position="23"/>
        <end position="39"/>
    </location>
</feature>
<keyword evidence="8" id="KW-1185">Reference proteome</keyword>
<evidence type="ECO:0000256" key="5">
    <source>
        <dbReference type="SAM" id="Coils"/>
    </source>
</evidence>
<feature type="coiled-coil region" evidence="5">
    <location>
        <begin position="744"/>
        <end position="778"/>
    </location>
</feature>
<dbReference type="AlphaFoldDB" id="A0A9P8H904"/>
<keyword evidence="2" id="KW-0240">DNA-directed RNA polymerase</keyword>
<feature type="compositionally biased region" description="Basic residues" evidence="6">
    <location>
        <begin position="115"/>
        <end position="125"/>
    </location>
</feature>
<dbReference type="GO" id="GO:0005666">
    <property type="term" value="C:RNA polymerase III complex"/>
    <property type="evidence" value="ECO:0007669"/>
    <property type="project" value="InterPro"/>
</dbReference>
<comment type="subcellular location">
    <subcellularLocation>
        <location evidence="1">Nucleus</location>
    </subcellularLocation>
</comment>
<dbReference type="GO" id="GO:0042797">
    <property type="term" value="P:tRNA transcription by RNA polymerase III"/>
    <property type="evidence" value="ECO:0007669"/>
    <property type="project" value="TreeGrafter"/>
</dbReference>
<name>A0A9P8H904_9HYPO</name>
<gene>
    <name evidence="7" type="ORF">TsFJ059_006129</name>
</gene>
<organism evidence="7 8">
    <name type="scientific">Trichoderma semiorbis</name>
    <dbReference type="NCBI Taxonomy" id="1491008"/>
    <lineage>
        <taxon>Eukaryota</taxon>
        <taxon>Fungi</taxon>
        <taxon>Dikarya</taxon>
        <taxon>Ascomycota</taxon>
        <taxon>Pezizomycotina</taxon>
        <taxon>Sordariomycetes</taxon>
        <taxon>Hypocreomycetidae</taxon>
        <taxon>Hypocreales</taxon>
        <taxon>Hypocreaceae</taxon>
        <taxon>Trichoderma</taxon>
    </lineage>
</organism>
<protein>
    <submittedName>
        <fullName evidence="7">Uncharacterized protein</fullName>
    </submittedName>
</protein>
<feature type="region of interest" description="Disordered" evidence="6">
    <location>
        <begin position="1"/>
        <end position="182"/>
    </location>
</feature>
<feature type="compositionally biased region" description="Basic and acidic residues" evidence="6">
    <location>
        <begin position="87"/>
        <end position="96"/>
    </location>
</feature>
<evidence type="ECO:0000313" key="7">
    <source>
        <dbReference type="EMBL" id="KAH0522250.1"/>
    </source>
</evidence>
<keyword evidence="3" id="KW-0804">Transcription</keyword>
<feature type="compositionally biased region" description="Polar residues" evidence="6">
    <location>
        <begin position="587"/>
        <end position="622"/>
    </location>
</feature>
<evidence type="ECO:0000313" key="8">
    <source>
        <dbReference type="Proteomes" id="UP000826573"/>
    </source>
</evidence>
<feature type="compositionally biased region" description="Acidic residues" evidence="6">
    <location>
        <begin position="939"/>
        <end position="964"/>
    </location>
</feature>
<comment type="caution">
    <text evidence="7">The sequence shown here is derived from an EMBL/GenBank/DDBJ whole genome shotgun (WGS) entry which is preliminary data.</text>
</comment>
<evidence type="ECO:0000256" key="4">
    <source>
        <dbReference type="ARBA" id="ARBA00023242"/>
    </source>
</evidence>
<dbReference type="GO" id="GO:0003677">
    <property type="term" value="F:DNA binding"/>
    <property type="evidence" value="ECO:0007669"/>
    <property type="project" value="InterPro"/>
</dbReference>
<dbReference type="Pfam" id="PF05132">
    <property type="entry name" value="RNA_pol_Rpc4"/>
    <property type="match status" value="1"/>
</dbReference>
<dbReference type="InterPro" id="IPR007811">
    <property type="entry name" value="RPC4"/>
</dbReference>
<proteinExistence type="predicted"/>
<reference evidence="7 8" key="1">
    <citation type="submission" date="2021-08" db="EMBL/GenBank/DDBJ databases">
        <title>The highly contiguous genome resource for Trichoderma semiorbis FJ059, a fungal antagonistic to plant pathogens.</title>
        <authorList>
            <person name="Liu T."/>
        </authorList>
    </citation>
    <scope>NUCLEOTIDE SEQUENCE [LARGE SCALE GENOMIC DNA]</scope>
    <source>
        <strain evidence="7 8">FJ059</strain>
    </source>
</reference>
<feature type="region of interest" description="Disordered" evidence="6">
    <location>
        <begin position="268"/>
        <end position="316"/>
    </location>
</feature>
<sequence length="1003" mass="108431">MVRGRATGRGVGRGSAAASSRSQTEGADDSNQLSSNAAPTANMGLGESSTDQGASSQSAASTARRSATSARAARGAASTGRFRPKNVRRDESERDALAQQEQQKASDRAADERRARGRSRFRSKRSRGDAMGSRGGGFGRPVGGASGPFSSGMGGPGGTAGGGWFGAGGGGGGGGSFARTGKFEGKPGSGFGFASEGGFRETRINADKLHTMAHDEDLDSEDEAMLAALHSRPGGVMPMGILRREHKEAPVVVATTAELEAAEKALDEEESLWVDGEAPGSLPPADQPEEGDWNTSAKRAAKVKKEPTDDTMDLDVDIKPADEGKLPLAKIKAKKPIAQDPEENMIRTDLSLLASELGAITINGDGEEKADETGNKDGRLYLFQFPPLLPPLKQVAAPQPRIKVKEEEQHSASLHATPLSATPVDLTQQGEEEEEDSDEEDEEQERRNGFRSQALSNGGLIGRLNVRKSGKVELDWGGRILEMSPAAGMNFLTTAVIVEESDEKPQNGVTTGESIGMGKIMGRFVLAPIWNEEEEWEVAPEELDIGATRLVQWKAISSPWVKIQSKADTSQSGRHAGWQHQEHQAESTDSSDTNPANTESTGSSDTDPATNTNVSAGNPRRTTSFTSMAALIQESERLANASLGRVPLAQSASMAAAALIQESERLANASLRRVLLPQSGSNANATAEIHGDANPPNFEDRLANTLNPYIERSQGPNIPLEERLQALFGRPQRSNNNNDVTDMRQRFDERFADLENRMNGVTERLQALDGRLQQLEHNNHGVEAPSPVDARLRQLDRRVANQTDAAIRLANRVWRTNQRLDRLERRISEDDDDEDDDYWAQVKEFIRWAVRDAVRDALHPTSAPPYGHDALAPPPYGFNPYGPHPYSLQPLGVPPHVPHSPGMPPSGLIPNEAPRMIPLYVFDRAANRLVRLDAHEEATNEEATNEEATNEEATNEEATNEEAMDGVATNGNANDPARVVMLTLDRRVPMFGFTSNKYLSQKR</sequence>
<feature type="compositionally biased region" description="Low complexity" evidence="6">
    <location>
        <begin position="48"/>
        <end position="81"/>
    </location>
</feature>
<feature type="compositionally biased region" description="Acidic residues" evidence="6">
    <location>
        <begin position="430"/>
        <end position="443"/>
    </location>
</feature>
<evidence type="ECO:0000256" key="2">
    <source>
        <dbReference type="ARBA" id="ARBA00022478"/>
    </source>
</evidence>
<evidence type="ECO:0000256" key="3">
    <source>
        <dbReference type="ARBA" id="ARBA00023163"/>
    </source>
</evidence>
<keyword evidence="5" id="KW-0175">Coiled coil</keyword>
<dbReference type="Proteomes" id="UP000826573">
    <property type="component" value="Unassembled WGS sequence"/>
</dbReference>
<feature type="region of interest" description="Disordered" evidence="6">
    <location>
        <begin position="397"/>
        <end position="454"/>
    </location>
</feature>
<evidence type="ECO:0000256" key="6">
    <source>
        <dbReference type="SAM" id="MobiDB-lite"/>
    </source>
</evidence>
<feature type="region of interest" description="Disordered" evidence="6">
    <location>
        <begin position="936"/>
        <end position="972"/>
    </location>
</feature>
<feature type="region of interest" description="Disordered" evidence="6">
    <location>
        <begin position="565"/>
        <end position="622"/>
    </location>
</feature>
<dbReference type="PANTHER" id="PTHR13408">
    <property type="entry name" value="DNA-DIRECTED RNA POLYMERASE III"/>
    <property type="match status" value="1"/>
</dbReference>
<accession>A0A9P8H904</accession>